<keyword evidence="2" id="KW-1185">Reference proteome</keyword>
<name>A0ABP3YXS9_9ACTN</name>
<organism evidence="1 2">
    <name type="scientific">Streptomyces thermoalcalitolerans</name>
    <dbReference type="NCBI Taxonomy" id="65605"/>
    <lineage>
        <taxon>Bacteria</taxon>
        <taxon>Bacillati</taxon>
        <taxon>Actinomycetota</taxon>
        <taxon>Actinomycetes</taxon>
        <taxon>Kitasatosporales</taxon>
        <taxon>Streptomycetaceae</taxon>
        <taxon>Streptomyces</taxon>
    </lineage>
</organism>
<proteinExistence type="predicted"/>
<dbReference type="InterPro" id="IPR025629">
    <property type="entry name" value="DUF4287"/>
</dbReference>
<protein>
    <submittedName>
        <fullName evidence="1">DUF4287 domain-containing protein</fullName>
    </submittedName>
</protein>
<evidence type="ECO:0000313" key="2">
    <source>
        <dbReference type="Proteomes" id="UP001501005"/>
    </source>
</evidence>
<dbReference type="EMBL" id="BAAAHG010000007">
    <property type="protein sequence ID" value="GAA0907616.1"/>
    <property type="molecule type" value="Genomic_DNA"/>
</dbReference>
<evidence type="ECO:0000313" key="1">
    <source>
        <dbReference type="EMBL" id="GAA0907616.1"/>
    </source>
</evidence>
<accession>A0ABP3YXS9</accession>
<comment type="caution">
    <text evidence="1">The sequence shown here is derived from an EMBL/GenBank/DDBJ whole genome shotgun (WGS) entry which is preliminary data.</text>
</comment>
<sequence>MCPEAPMSQVFSEETHRNLLARIPRCTGREISDWLRTVEEGPALGFEEKVRWLRQEHNLAYGHAKAIIHEYDLRRAARRLR</sequence>
<reference evidence="2" key="1">
    <citation type="journal article" date="2019" name="Int. J. Syst. Evol. Microbiol.">
        <title>The Global Catalogue of Microorganisms (GCM) 10K type strain sequencing project: providing services to taxonomists for standard genome sequencing and annotation.</title>
        <authorList>
            <consortium name="The Broad Institute Genomics Platform"/>
            <consortium name="The Broad Institute Genome Sequencing Center for Infectious Disease"/>
            <person name="Wu L."/>
            <person name="Ma J."/>
        </authorList>
    </citation>
    <scope>NUCLEOTIDE SEQUENCE [LARGE SCALE GENOMIC DNA]</scope>
    <source>
        <strain evidence="2">JCM 10673</strain>
    </source>
</reference>
<dbReference type="Pfam" id="PF14117">
    <property type="entry name" value="DUF4287"/>
    <property type="match status" value="1"/>
</dbReference>
<dbReference type="Proteomes" id="UP001501005">
    <property type="component" value="Unassembled WGS sequence"/>
</dbReference>
<gene>
    <name evidence="1" type="ORF">GCM10009549_13730</name>
</gene>